<sequence length="114" mass="12622">MGAQNSSSSATSQRLVIPGGLSNTPGINGLKTYETTPRMCPLIDFNGYSNKVPADDVMEICLTVCTKERLWVRDCAFIPFDSVMSSFSVDWPDLFTHPMTSTLANPKPFHDCYH</sequence>
<comment type="caution">
    <text evidence="2">The sequence shown here is derived from an EMBL/GenBank/DDBJ whole genome shotgun (WGS) entry which is preliminary data.</text>
</comment>
<gene>
    <name evidence="2" type="ORF">Moror_12507</name>
</gene>
<keyword evidence="3" id="KW-1185">Reference proteome</keyword>
<feature type="region of interest" description="Disordered" evidence="1">
    <location>
        <begin position="1"/>
        <end position="25"/>
    </location>
</feature>
<proteinExistence type="predicted"/>
<dbReference type="EMBL" id="AWSO01000065">
    <property type="protein sequence ID" value="ESK95713.1"/>
    <property type="molecule type" value="Genomic_DNA"/>
</dbReference>
<accession>V2X967</accession>
<reference evidence="2 3" key="1">
    <citation type="journal article" date="2014" name="BMC Genomics">
        <title>Genome and secretome analysis of the hemibiotrophic fungal pathogen, Moniliophthora roreri, which causes frosty pod rot disease of cacao: mechanisms of the biotrophic and necrotrophic phases.</title>
        <authorList>
            <person name="Meinhardt L.W."/>
            <person name="Costa G.G.L."/>
            <person name="Thomazella D.P.T."/>
            <person name="Teixeira P.J.P.L."/>
            <person name="Carazzolle M.F."/>
            <person name="Schuster S.C."/>
            <person name="Carlson J.E."/>
            <person name="Guiltinan M.J."/>
            <person name="Mieczkowski P."/>
            <person name="Farmer A."/>
            <person name="Ramaraj T."/>
            <person name="Crozier J."/>
            <person name="Davis R.E."/>
            <person name="Shao J."/>
            <person name="Melnick R.L."/>
            <person name="Pereira G.A.G."/>
            <person name="Bailey B.A."/>
        </authorList>
    </citation>
    <scope>NUCLEOTIDE SEQUENCE [LARGE SCALE GENOMIC DNA]</scope>
    <source>
        <strain evidence="2 3">MCA 2997</strain>
    </source>
</reference>
<feature type="compositionally biased region" description="Polar residues" evidence="1">
    <location>
        <begin position="1"/>
        <end position="14"/>
    </location>
</feature>
<dbReference type="Proteomes" id="UP000017559">
    <property type="component" value="Unassembled WGS sequence"/>
</dbReference>
<dbReference type="KEGG" id="mrr:Moror_12507"/>
<evidence type="ECO:0000313" key="2">
    <source>
        <dbReference type="EMBL" id="ESK95713.1"/>
    </source>
</evidence>
<evidence type="ECO:0000313" key="3">
    <source>
        <dbReference type="Proteomes" id="UP000017559"/>
    </source>
</evidence>
<dbReference type="AlphaFoldDB" id="V2X967"/>
<protein>
    <submittedName>
        <fullName evidence="2">Uncharacterized protein</fullName>
    </submittedName>
</protein>
<dbReference type="HOGENOM" id="CLU_2121686_0_0_1"/>
<organism evidence="2 3">
    <name type="scientific">Moniliophthora roreri (strain MCA 2997)</name>
    <name type="common">Cocoa frosty pod rot fungus</name>
    <name type="synonym">Crinipellis roreri</name>
    <dbReference type="NCBI Taxonomy" id="1381753"/>
    <lineage>
        <taxon>Eukaryota</taxon>
        <taxon>Fungi</taxon>
        <taxon>Dikarya</taxon>
        <taxon>Basidiomycota</taxon>
        <taxon>Agaricomycotina</taxon>
        <taxon>Agaricomycetes</taxon>
        <taxon>Agaricomycetidae</taxon>
        <taxon>Agaricales</taxon>
        <taxon>Marasmiineae</taxon>
        <taxon>Marasmiaceae</taxon>
        <taxon>Moniliophthora</taxon>
    </lineage>
</organism>
<evidence type="ECO:0000256" key="1">
    <source>
        <dbReference type="SAM" id="MobiDB-lite"/>
    </source>
</evidence>
<name>V2X967_MONRO</name>